<reference evidence="3 4" key="1">
    <citation type="submission" date="2022-12" db="EMBL/GenBank/DDBJ databases">
        <title>Sphingomonas abieness sp. nov., an endophytic bacterium isolated from Abies koreana.</title>
        <authorList>
            <person name="Jiang L."/>
            <person name="Lee J."/>
        </authorList>
    </citation>
    <scope>NUCLEOTIDE SEQUENCE [LARGE SCALE GENOMIC DNA]</scope>
    <source>
        <strain evidence="4">PAMB 00755</strain>
    </source>
</reference>
<dbReference type="PROSITE" id="PS51257">
    <property type="entry name" value="PROKAR_LIPOPROTEIN"/>
    <property type="match status" value="1"/>
</dbReference>
<dbReference type="EMBL" id="CP115174">
    <property type="protein sequence ID" value="WBO24535.1"/>
    <property type="molecule type" value="Genomic_DNA"/>
</dbReference>
<dbReference type="SMART" id="SM00244">
    <property type="entry name" value="PHB"/>
    <property type="match status" value="1"/>
</dbReference>
<evidence type="ECO:0000259" key="2">
    <source>
        <dbReference type="SMART" id="SM00244"/>
    </source>
</evidence>
<dbReference type="PANTHER" id="PTHR42911">
    <property type="entry name" value="MODULATOR OF FTSH PROTEASE HFLC"/>
    <property type="match status" value="1"/>
</dbReference>
<dbReference type="Pfam" id="PF01145">
    <property type="entry name" value="Band_7"/>
    <property type="match status" value="1"/>
</dbReference>
<feature type="domain" description="Band 7" evidence="2">
    <location>
        <begin position="24"/>
        <end position="199"/>
    </location>
</feature>
<dbReference type="InterPro" id="IPR001107">
    <property type="entry name" value="Band_7"/>
</dbReference>
<organism evidence="3 4">
    <name type="scientific">Sphingomonas abietis</name>
    <dbReference type="NCBI Taxonomy" id="3012344"/>
    <lineage>
        <taxon>Bacteria</taxon>
        <taxon>Pseudomonadati</taxon>
        <taxon>Pseudomonadota</taxon>
        <taxon>Alphaproteobacteria</taxon>
        <taxon>Sphingomonadales</taxon>
        <taxon>Sphingomonadaceae</taxon>
        <taxon>Sphingomonas</taxon>
    </lineage>
</organism>
<sequence length="282" mass="30660">MTRILRNPIGWAALLMLFVLACASVFTVVPETKQALIVRMGIPRAVVNLYRADQAFGETGAGLIARVPLLDQVVYIDRRAQTVELENAPLLAADGQRLTADAFARYRIVDPTRLFEQTHGDPHRIGDTLKTALAAALRTELGRLPARSLLAPEGTPQMRAVAAALDRVAQGYGARVSEVRLDRVDLPDGAPFDAVIARMRGAGDQNVAAIRDAGARQAAAIRADGDARAAKAYADAFGQDPQFYDFYRAMQSYQKTLADGSTQFVLSPDSEYLRQFRSGGKQ</sequence>
<gene>
    <name evidence="3" type="ORF">PBT88_02980</name>
</gene>
<dbReference type="Proteomes" id="UP001210865">
    <property type="component" value="Chromosome"/>
</dbReference>
<dbReference type="Gene3D" id="3.30.479.30">
    <property type="entry name" value="Band 7 domain"/>
    <property type="match status" value="1"/>
</dbReference>
<evidence type="ECO:0000313" key="3">
    <source>
        <dbReference type="EMBL" id="WBO24535.1"/>
    </source>
</evidence>
<name>A0ABY7NSQ1_9SPHN</name>
<accession>A0ABY7NSQ1</accession>
<dbReference type="SUPFAM" id="SSF117892">
    <property type="entry name" value="Band 7/SPFH domain"/>
    <property type="match status" value="1"/>
</dbReference>
<dbReference type="InterPro" id="IPR036013">
    <property type="entry name" value="Band_7/SPFH_dom_sf"/>
</dbReference>
<proteinExistence type="predicted"/>
<keyword evidence="4" id="KW-1185">Reference proteome</keyword>
<dbReference type="RefSeq" id="WP_270079155.1">
    <property type="nucleotide sequence ID" value="NZ_CP115174.1"/>
</dbReference>
<evidence type="ECO:0000313" key="4">
    <source>
        <dbReference type="Proteomes" id="UP001210865"/>
    </source>
</evidence>
<evidence type="ECO:0000256" key="1">
    <source>
        <dbReference type="ARBA" id="ARBA00004167"/>
    </source>
</evidence>
<protein>
    <submittedName>
        <fullName evidence="3">SPFH domain-containing protein</fullName>
    </submittedName>
</protein>
<dbReference type="PANTHER" id="PTHR42911:SF2">
    <property type="entry name" value="PROHIBITIN FAMILY PROTEIN"/>
    <property type="match status" value="1"/>
</dbReference>
<comment type="subcellular location">
    <subcellularLocation>
        <location evidence="1">Membrane</location>
        <topology evidence="1">Single-pass membrane protein</topology>
    </subcellularLocation>
</comment>